<evidence type="ECO:0000313" key="1">
    <source>
        <dbReference type="EMBL" id="MBX47567.1"/>
    </source>
</evidence>
<name>A0A2P2NYI5_RHIMU</name>
<dbReference type="EMBL" id="GGEC01067083">
    <property type="protein sequence ID" value="MBX47567.1"/>
    <property type="molecule type" value="Transcribed_RNA"/>
</dbReference>
<protein>
    <submittedName>
        <fullName evidence="1">Uncharacterized protein</fullName>
    </submittedName>
</protein>
<sequence>MWHVCFICRIQKDGYKRQISKTLIQKEAMMHIE</sequence>
<dbReference type="AlphaFoldDB" id="A0A2P2NYI5"/>
<reference evidence="1" key="1">
    <citation type="submission" date="2018-02" db="EMBL/GenBank/DDBJ databases">
        <title>Rhizophora mucronata_Transcriptome.</title>
        <authorList>
            <person name="Meera S.P."/>
            <person name="Sreeshan A."/>
            <person name="Augustine A."/>
        </authorList>
    </citation>
    <scope>NUCLEOTIDE SEQUENCE</scope>
    <source>
        <tissue evidence="1">Leaf</tissue>
    </source>
</reference>
<organism evidence="1">
    <name type="scientific">Rhizophora mucronata</name>
    <name type="common">Asiatic mangrove</name>
    <dbReference type="NCBI Taxonomy" id="61149"/>
    <lineage>
        <taxon>Eukaryota</taxon>
        <taxon>Viridiplantae</taxon>
        <taxon>Streptophyta</taxon>
        <taxon>Embryophyta</taxon>
        <taxon>Tracheophyta</taxon>
        <taxon>Spermatophyta</taxon>
        <taxon>Magnoliopsida</taxon>
        <taxon>eudicotyledons</taxon>
        <taxon>Gunneridae</taxon>
        <taxon>Pentapetalae</taxon>
        <taxon>rosids</taxon>
        <taxon>fabids</taxon>
        <taxon>Malpighiales</taxon>
        <taxon>Rhizophoraceae</taxon>
        <taxon>Rhizophora</taxon>
    </lineage>
</organism>
<proteinExistence type="predicted"/>
<accession>A0A2P2NYI5</accession>